<proteinExistence type="predicted"/>
<dbReference type="InterPro" id="IPR001387">
    <property type="entry name" value="Cro/C1-type_HTH"/>
</dbReference>
<dbReference type="PANTHER" id="PTHR37038">
    <property type="entry name" value="TRANSCRIPTIONAL REGULATOR-RELATED"/>
    <property type="match status" value="1"/>
</dbReference>
<dbReference type="GO" id="GO:0003677">
    <property type="term" value="F:DNA binding"/>
    <property type="evidence" value="ECO:0007669"/>
    <property type="project" value="InterPro"/>
</dbReference>
<evidence type="ECO:0000259" key="1">
    <source>
        <dbReference type="PROSITE" id="PS50943"/>
    </source>
</evidence>
<evidence type="ECO:0000313" key="2">
    <source>
        <dbReference type="EMBL" id="AEH93189.1"/>
    </source>
</evidence>
<dbReference type="SUPFAM" id="SSF47413">
    <property type="entry name" value="lambda repressor-like DNA-binding domains"/>
    <property type="match status" value="1"/>
</dbReference>
<accession>A0A0E0UXX2</accession>
<name>A0A0E0UXX2_LISMM</name>
<reference evidence="2 3" key="1">
    <citation type="journal article" date="2011" name="J. Bacteriol.">
        <title>Genome sequence of the nonpathogenic Listeria monocytogenes serovar 4a strain M7.</title>
        <authorList>
            <person name="Chen J."/>
            <person name="Xia Y."/>
            <person name="Cheng C."/>
            <person name="Fang C."/>
            <person name="Shan Y."/>
            <person name="Jin G."/>
            <person name="Fang W."/>
        </authorList>
    </citation>
    <scope>NUCLEOTIDE SEQUENCE [LARGE SCALE GENOMIC DNA]</scope>
    <source>
        <strain evidence="2 3">M7</strain>
    </source>
</reference>
<dbReference type="InterPro" id="IPR010982">
    <property type="entry name" value="Lambda_DNA-bd_dom_sf"/>
</dbReference>
<dbReference type="Gene3D" id="1.25.40.10">
    <property type="entry name" value="Tetratricopeptide repeat domain"/>
    <property type="match status" value="1"/>
</dbReference>
<dbReference type="SUPFAM" id="SSF48452">
    <property type="entry name" value="TPR-like"/>
    <property type="match status" value="1"/>
</dbReference>
<dbReference type="Proteomes" id="UP000000486">
    <property type="component" value="Chromosome"/>
</dbReference>
<organism evidence="2 3">
    <name type="scientific">Listeria monocytogenes serotype 4a (strain M7)</name>
    <dbReference type="NCBI Taxonomy" id="1030009"/>
    <lineage>
        <taxon>Bacteria</taxon>
        <taxon>Bacillati</taxon>
        <taxon>Bacillota</taxon>
        <taxon>Bacilli</taxon>
        <taxon>Bacillales</taxon>
        <taxon>Listeriaceae</taxon>
        <taxon>Listeria</taxon>
    </lineage>
</organism>
<dbReference type="PATRIC" id="fig|1030009.3.peg.2170"/>
<feature type="domain" description="HTH cro/C1-type" evidence="1">
    <location>
        <begin position="8"/>
        <end position="61"/>
    </location>
</feature>
<dbReference type="KEGG" id="lmq:LMM7_2184"/>
<dbReference type="InterPro" id="IPR011990">
    <property type="entry name" value="TPR-like_helical_dom_sf"/>
</dbReference>
<dbReference type="Pfam" id="PF01381">
    <property type="entry name" value="HTH_3"/>
    <property type="match status" value="1"/>
</dbReference>
<dbReference type="EMBL" id="CP002816">
    <property type="protein sequence ID" value="AEH93189.1"/>
    <property type="molecule type" value="Genomic_DNA"/>
</dbReference>
<dbReference type="InterPro" id="IPR053163">
    <property type="entry name" value="HTH-type_regulator_Rgg"/>
</dbReference>
<dbReference type="SMART" id="SM00530">
    <property type="entry name" value="HTH_XRE"/>
    <property type="match status" value="1"/>
</dbReference>
<dbReference type="PROSITE" id="PS50943">
    <property type="entry name" value="HTH_CROC1"/>
    <property type="match status" value="1"/>
</dbReference>
<dbReference type="Gene3D" id="1.10.260.40">
    <property type="entry name" value="lambda repressor-like DNA-binding domains"/>
    <property type="match status" value="1"/>
</dbReference>
<dbReference type="AlphaFoldDB" id="A0A0E0UXX2"/>
<dbReference type="RefSeq" id="WP_012580959.1">
    <property type="nucleotide sequence ID" value="NC_017537.1"/>
</dbReference>
<gene>
    <name evidence="2" type="ordered locus">LMM7_2184</name>
</gene>
<evidence type="ECO:0000313" key="3">
    <source>
        <dbReference type="Proteomes" id="UP000000486"/>
    </source>
</evidence>
<dbReference type="CDD" id="cd00093">
    <property type="entry name" value="HTH_XRE"/>
    <property type="match status" value="1"/>
</dbReference>
<protein>
    <submittedName>
        <fullName evidence="2">Putative transcriptional regulator</fullName>
    </submittedName>
</protein>
<sequence>MNLIGLRIKNIRKEKQLTLKDVAQGIISVPYLANIENGIKIASLETLIHIAKRLEVPEQILLISEEESNKELLKEMDAIFELLVFSNTAEMESRLNSIAENVDLLHESPAVELSFYCLQTAYYYKTWEFSKAEEIEAKYLNNTKKRAEESFPRQLLSYYYYGQAVKHSHATCDYQLAVEYWEKCVDLTENKGFQVVFHVCICINYICQSIYEPALAHIKQALELIKYEEQERIVAILYFYGYIYFQIGFMAEAKNRFEQAVGYFEKYPESKKIYYFVVQLKMAEIENIEGNEALFNEKIASLYEELMAYETTNTSFNNNDYLVITELMVIFAEKGFVDEAASLMGLMNKVDERVKELNFFIEYTETLLLYHQNEQVSYEEKMIKLLKKIDDSNDPILIDRVKKHASKHFAKSTKYKMAYDILS</sequence>
<dbReference type="HOGENOM" id="CLU_646895_0_0_9"/>